<protein>
    <recommendedName>
        <fullName evidence="4">RxLR effector protein</fullName>
    </recommendedName>
</protein>
<accession>A0AAV1URW3</accession>
<dbReference type="Proteomes" id="UP001162060">
    <property type="component" value="Unassembled WGS sequence"/>
</dbReference>
<dbReference type="AlphaFoldDB" id="A0AAV1URW3"/>
<evidence type="ECO:0000256" key="2">
    <source>
        <dbReference type="ARBA" id="ARBA00010400"/>
    </source>
</evidence>
<evidence type="ECO:0000256" key="3">
    <source>
        <dbReference type="ARBA" id="ARBA00022525"/>
    </source>
</evidence>
<name>A0AAV1URW3_9STRA</name>
<sequence>MHLRFLLLVAVASSTKAISTTAAANEGSTKLRATDYPAPVAVAVEEINRRLRASDLDSPIEGTPHHSDWVKDPLDGQVFLEHLLHRALTNPEKMDRLFNQWYDEGRSAEEISFGLSRHASRDLEEAYENLRLNYVKFVEAKRSPQQSN</sequence>
<keyword evidence="4" id="KW-0732">Signal</keyword>
<comment type="caution">
    <text evidence="5">The sequence shown here is derived from an EMBL/GenBank/DDBJ whole genome shotgun (WGS) entry which is preliminary data.</text>
</comment>
<evidence type="ECO:0000256" key="1">
    <source>
        <dbReference type="ARBA" id="ARBA00004613"/>
    </source>
</evidence>
<comment type="similarity">
    <text evidence="2 4">Belongs to the RxLR effector family.</text>
</comment>
<proteinExistence type="inferred from homology"/>
<dbReference type="EMBL" id="CAKLBY020000227">
    <property type="protein sequence ID" value="CAK7937359.1"/>
    <property type="molecule type" value="Genomic_DNA"/>
</dbReference>
<reference evidence="5" key="1">
    <citation type="submission" date="2024-01" db="EMBL/GenBank/DDBJ databases">
        <authorList>
            <person name="Webb A."/>
        </authorList>
    </citation>
    <scope>NUCLEOTIDE SEQUENCE</scope>
    <source>
        <strain evidence="5">Pm1</strain>
    </source>
</reference>
<dbReference type="GO" id="GO:0005576">
    <property type="term" value="C:extracellular region"/>
    <property type="evidence" value="ECO:0007669"/>
    <property type="project" value="UniProtKB-SubCell"/>
</dbReference>
<dbReference type="InterPro" id="IPR031825">
    <property type="entry name" value="RXLR"/>
</dbReference>
<feature type="signal peptide" evidence="4">
    <location>
        <begin position="1"/>
        <end position="17"/>
    </location>
</feature>
<comment type="subcellular location">
    <subcellularLocation>
        <location evidence="1 4">Secreted</location>
    </subcellularLocation>
</comment>
<evidence type="ECO:0000313" key="5">
    <source>
        <dbReference type="EMBL" id="CAK7937359.1"/>
    </source>
</evidence>
<evidence type="ECO:0000256" key="4">
    <source>
        <dbReference type="RuleBase" id="RU367124"/>
    </source>
</evidence>
<feature type="chain" id="PRO_5043088081" description="RxLR effector protein" evidence="4">
    <location>
        <begin position="18"/>
        <end position="148"/>
    </location>
</feature>
<gene>
    <name evidence="5" type="ORF">PM001_LOCUS22509</name>
</gene>
<comment type="function">
    <text evidence="4">Effector that suppresses plant defense responses during pathogen infection.</text>
</comment>
<comment type="domain">
    <text evidence="4">The RxLR-dEER motif acts to carry the protein into the host cell cytoplasm through binding to cell surface phosphatidylinositol-3-phosphate.</text>
</comment>
<dbReference type="Pfam" id="PF16810">
    <property type="entry name" value="RXLR"/>
    <property type="match status" value="1"/>
</dbReference>
<organism evidence="5 6">
    <name type="scientific">Peronospora matthiolae</name>
    <dbReference type="NCBI Taxonomy" id="2874970"/>
    <lineage>
        <taxon>Eukaryota</taxon>
        <taxon>Sar</taxon>
        <taxon>Stramenopiles</taxon>
        <taxon>Oomycota</taxon>
        <taxon>Peronosporomycetes</taxon>
        <taxon>Peronosporales</taxon>
        <taxon>Peronosporaceae</taxon>
        <taxon>Peronospora</taxon>
    </lineage>
</organism>
<keyword evidence="3 4" id="KW-0964">Secreted</keyword>
<evidence type="ECO:0000313" key="6">
    <source>
        <dbReference type="Proteomes" id="UP001162060"/>
    </source>
</evidence>